<keyword evidence="4" id="KW-1185">Reference proteome</keyword>
<name>A0A923S5E0_9BURK</name>
<dbReference type="PIRSF" id="PIRSF017082">
    <property type="entry name" value="YflP"/>
    <property type="match status" value="1"/>
</dbReference>
<dbReference type="InterPro" id="IPR042100">
    <property type="entry name" value="Bug_dom1"/>
</dbReference>
<sequence length="322" mass="33508">MYPRLLAALGIALFAAALPAHSQTWPSKGLRIVVPFAPGGSTDIFARLVGDRLATALGQPVVIDNRPGAGGNIGADAVAKSPPDGYTLLMATTGVMAINDSMYKNLSYDPAKDLKPVIYIASITNVLVVPTDSPFKSVADVVAAAKAAPAKVSFASSGSGSSTHMSAELFRLMTGTELLHIPYKGSGQAMPDVISGRVSMMFENMPGAVGHIKGGKLRVLAVTGTQRTPALPDVKTVAESGVPGYESLSWSGIAAPAGTPPEVVARLNREINTILATPEMKQKLAEQGAEAVGGTPEAFAEHIARERAKWSKVVREANIVVN</sequence>
<dbReference type="Pfam" id="PF03401">
    <property type="entry name" value="TctC"/>
    <property type="match status" value="1"/>
</dbReference>
<dbReference type="Proteomes" id="UP000596827">
    <property type="component" value="Unassembled WGS sequence"/>
</dbReference>
<comment type="similarity">
    <text evidence="1">Belongs to the UPF0065 (bug) family.</text>
</comment>
<comment type="caution">
    <text evidence="3">The sequence shown here is derived from an EMBL/GenBank/DDBJ whole genome shotgun (WGS) entry which is preliminary data.</text>
</comment>
<proteinExistence type="inferred from homology"/>
<evidence type="ECO:0000313" key="3">
    <source>
        <dbReference type="EMBL" id="MBC5768470.1"/>
    </source>
</evidence>
<evidence type="ECO:0000256" key="1">
    <source>
        <dbReference type="ARBA" id="ARBA00006987"/>
    </source>
</evidence>
<dbReference type="CDD" id="cd13578">
    <property type="entry name" value="PBP2_Bug27"/>
    <property type="match status" value="1"/>
</dbReference>
<protein>
    <submittedName>
        <fullName evidence="3">Tripartite tricarboxylate transporter substrate binding protein</fullName>
    </submittedName>
</protein>
<keyword evidence="2" id="KW-0732">Signal</keyword>
<dbReference type="PANTHER" id="PTHR42928:SF5">
    <property type="entry name" value="BLR1237 PROTEIN"/>
    <property type="match status" value="1"/>
</dbReference>
<dbReference type="Gene3D" id="3.40.190.10">
    <property type="entry name" value="Periplasmic binding protein-like II"/>
    <property type="match status" value="1"/>
</dbReference>
<dbReference type="PANTHER" id="PTHR42928">
    <property type="entry name" value="TRICARBOXYLATE-BINDING PROTEIN"/>
    <property type="match status" value="1"/>
</dbReference>
<dbReference type="InterPro" id="IPR005064">
    <property type="entry name" value="BUG"/>
</dbReference>
<dbReference type="AlphaFoldDB" id="A0A923S5E0"/>
<accession>A0A923S5E0</accession>
<evidence type="ECO:0000313" key="4">
    <source>
        <dbReference type="Proteomes" id="UP000596827"/>
    </source>
</evidence>
<dbReference type="SUPFAM" id="SSF53850">
    <property type="entry name" value="Periplasmic binding protein-like II"/>
    <property type="match status" value="1"/>
</dbReference>
<gene>
    <name evidence="3" type="ORF">H8R02_28680</name>
</gene>
<dbReference type="Gene3D" id="3.40.190.150">
    <property type="entry name" value="Bordetella uptake gene, domain 1"/>
    <property type="match status" value="1"/>
</dbReference>
<dbReference type="EMBL" id="JACORU010000018">
    <property type="protein sequence ID" value="MBC5768470.1"/>
    <property type="molecule type" value="Genomic_DNA"/>
</dbReference>
<dbReference type="RefSeq" id="WP_187085252.1">
    <property type="nucleotide sequence ID" value="NZ_JACORU010000018.1"/>
</dbReference>
<reference evidence="3" key="1">
    <citation type="submission" date="2020-08" db="EMBL/GenBank/DDBJ databases">
        <title>Ramlibacter sp. GTP1 16S ribosomal RNA gene genome sequencing and assembly.</title>
        <authorList>
            <person name="Kang M."/>
        </authorList>
    </citation>
    <scope>NUCLEOTIDE SEQUENCE</scope>
    <source>
        <strain evidence="3">GTP1</strain>
    </source>
</reference>
<feature type="signal peptide" evidence="2">
    <location>
        <begin position="1"/>
        <end position="22"/>
    </location>
</feature>
<feature type="chain" id="PRO_5037186721" evidence="2">
    <location>
        <begin position="23"/>
        <end position="322"/>
    </location>
</feature>
<evidence type="ECO:0000256" key="2">
    <source>
        <dbReference type="SAM" id="SignalP"/>
    </source>
</evidence>
<organism evidence="3 4">
    <name type="scientific">Ramlibacter albus</name>
    <dbReference type="NCBI Taxonomy" id="2079448"/>
    <lineage>
        <taxon>Bacteria</taxon>
        <taxon>Pseudomonadati</taxon>
        <taxon>Pseudomonadota</taxon>
        <taxon>Betaproteobacteria</taxon>
        <taxon>Burkholderiales</taxon>
        <taxon>Comamonadaceae</taxon>
        <taxon>Ramlibacter</taxon>
    </lineage>
</organism>